<dbReference type="EMBL" id="MW366843">
    <property type="protein sequence ID" value="QQO90412.1"/>
    <property type="molecule type" value="Genomic_DNA"/>
</dbReference>
<proteinExistence type="predicted"/>
<evidence type="ECO:0000313" key="2">
    <source>
        <dbReference type="Proteomes" id="UP000596123"/>
    </source>
</evidence>
<dbReference type="Proteomes" id="UP000596123">
    <property type="component" value="Segment"/>
</dbReference>
<accession>A0A7T8EPQ7</accession>
<organism evidence="1 2">
    <name type="scientific">Erwinia phage pEa_SNUABM_5</name>
    <dbReference type="NCBI Taxonomy" id="2797313"/>
    <lineage>
        <taxon>Viruses</taxon>
        <taxon>Duplodnaviria</taxon>
        <taxon>Heunggongvirae</taxon>
        <taxon>Uroviricota</taxon>
        <taxon>Caudoviricetes</taxon>
        <taxon>Rivsvirus</taxon>
        <taxon>Rivsvirus SNUABM5</taxon>
    </lineage>
</organism>
<reference evidence="1 2" key="1">
    <citation type="submission" date="2020-12" db="EMBL/GenBank/DDBJ databases">
        <title>Complete genome sequence of Erwinia phage pEa_SNUABM_5.</title>
        <authorList>
            <person name="Kim S.G."/>
            <person name="Lee S.B."/>
            <person name="Kwon J."/>
            <person name="Park S.C."/>
        </authorList>
    </citation>
    <scope>NUCLEOTIDE SEQUENCE [LARGE SCALE GENOMIC DNA]</scope>
</reference>
<gene>
    <name evidence="1" type="ORF">pEaSNUABM5_00270</name>
</gene>
<protein>
    <submittedName>
        <fullName evidence="1">Uncharacterized protein</fullName>
    </submittedName>
</protein>
<evidence type="ECO:0000313" key="1">
    <source>
        <dbReference type="EMBL" id="QQO90412.1"/>
    </source>
</evidence>
<keyword evidence="2" id="KW-1185">Reference proteome</keyword>
<name>A0A7T8EPQ7_9CAUD</name>
<sequence length="105" mass="11683">MATSSTQITFIFPFLSTYEVTLGSGSLANKLGCNEMQEKTYNGPQALNIMLGLHVQDALPLFDRSIVNLMVDHQVRYEEDIVSGMYDASGHEPHAGLMVVVHHFR</sequence>